<feature type="transmembrane region" description="Helical" evidence="1">
    <location>
        <begin position="67"/>
        <end position="90"/>
    </location>
</feature>
<gene>
    <name evidence="2" type="ORF">YC6258_03561</name>
</gene>
<feature type="transmembrane region" description="Helical" evidence="1">
    <location>
        <begin position="41"/>
        <end position="61"/>
    </location>
</feature>
<dbReference type="AlphaFoldDB" id="A0A0C5VLK3"/>
<protein>
    <submittedName>
        <fullName evidence="2">Uncharacterized protein</fullName>
    </submittedName>
</protein>
<dbReference type="KEGG" id="gsn:YC6258_03561"/>
<dbReference type="OrthoDB" id="7061971at2"/>
<reference evidence="2 3" key="1">
    <citation type="submission" date="2014-01" db="EMBL/GenBank/DDBJ databases">
        <title>Full genme sequencing of cellulolytic bacterium Gynuella sunshinyii YC6258T gen. nov., sp. nov.</title>
        <authorList>
            <person name="Khan H."/>
            <person name="Chung E.J."/>
            <person name="Chung Y.R."/>
        </authorList>
    </citation>
    <scope>NUCLEOTIDE SEQUENCE [LARGE SCALE GENOMIC DNA]</scope>
    <source>
        <strain evidence="2 3">YC6258</strain>
    </source>
</reference>
<dbReference type="Proteomes" id="UP000032266">
    <property type="component" value="Chromosome"/>
</dbReference>
<accession>A0A0C5VLK3</accession>
<dbReference type="HOGENOM" id="CLU_1426165_0_0_6"/>
<dbReference type="STRING" id="1445510.YC6258_03561"/>
<sequence>MLFQKRLRNMQDRLRNSGWRIQWIPWWEPDKPEIIKPKNPLPFIGIVIFIGVFFWNNYSFFRVTLTVIQIIAIAVSGLVIAMLGIIFSAFQLQSGWKRIDAQCIDREISEYEKEPGDITSSWGYRLICVFSLDGKEYKVTPEPSTLVSFHSKQQVEKYLNEKINQNGYCKLWVNPKNPLQTVFHKKKWWL</sequence>
<evidence type="ECO:0000256" key="1">
    <source>
        <dbReference type="SAM" id="Phobius"/>
    </source>
</evidence>
<evidence type="ECO:0000313" key="2">
    <source>
        <dbReference type="EMBL" id="AJQ95597.1"/>
    </source>
</evidence>
<dbReference type="RefSeq" id="WP_044617844.1">
    <property type="nucleotide sequence ID" value="NZ_CP007142.1"/>
</dbReference>
<organism evidence="2 3">
    <name type="scientific">Gynuella sunshinyii YC6258</name>
    <dbReference type="NCBI Taxonomy" id="1445510"/>
    <lineage>
        <taxon>Bacteria</taxon>
        <taxon>Pseudomonadati</taxon>
        <taxon>Pseudomonadota</taxon>
        <taxon>Gammaproteobacteria</taxon>
        <taxon>Oceanospirillales</taxon>
        <taxon>Saccharospirillaceae</taxon>
        <taxon>Gynuella</taxon>
    </lineage>
</organism>
<name>A0A0C5VLK3_9GAMM</name>
<keyword evidence="1" id="KW-1133">Transmembrane helix</keyword>
<keyword evidence="3" id="KW-1185">Reference proteome</keyword>
<evidence type="ECO:0000313" key="3">
    <source>
        <dbReference type="Proteomes" id="UP000032266"/>
    </source>
</evidence>
<keyword evidence="1" id="KW-0472">Membrane</keyword>
<keyword evidence="1" id="KW-0812">Transmembrane</keyword>
<proteinExistence type="predicted"/>
<dbReference type="EMBL" id="CP007142">
    <property type="protein sequence ID" value="AJQ95597.1"/>
    <property type="molecule type" value="Genomic_DNA"/>
</dbReference>